<dbReference type="AlphaFoldDB" id="A0A1J0VX18"/>
<evidence type="ECO:0000256" key="1">
    <source>
        <dbReference type="ARBA" id="ARBA00009981"/>
    </source>
</evidence>
<dbReference type="InterPro" id="IPR036165">
    <property type="entry name" value="YefM-like_sf"/>
</dbReference>
<dbReference type="EMBL" id="CP018082">
    <property type="protein sequence ID" value="APE36561.1"/>
    <property type="molecule type" value="Genomic_DNA"/>
</dbReference>
<comment type="function">
    <text evidence="2">Antitoxin component of a type II toxin-antitoxin (TA) system.</text>
</comment>
<dbReference type="NCBIfam" id="TIGR01552">
    <property type="entry name" value="phd_fam"/>
    <property type="match status" value="1"/>
</dbReference>
<sequence length="86" mass="9707">MSTMKQIAQRDLRNDSGRVLAAVEAGESFIITRNGNPVAKLEPLVRRTFVPVAELARTSARLPHVDYAQWRADLDAMIDQEMPDRE</sequence>
<accession>A0A1J0VX18</accession>
<gene>
    <name evidence="3" type="ORF">BOX37_24500</name>
</gene>
<evidence type="ECO:0000256" key="2">
    <source>
        <dbReference type="RuleBase" id="RU362080"/>
    </source>
</evidence>
<comment type="similarity">
    <text evidence="1 2">Belongs to the phD/YefM antitoxin family.</text>
</comment>
<dbReference type="InterPro" id="IPR006442">
    <property type="entry name" value="Antitoxin_Phd/YefM"/>
</dbReference>
<protein>
    <recommendedName>
        <fullName evidence="2">Antitoxin</fullName>
    </recommendedName>
</protein>
<dbReference type="Gene3D" id="3.40.1620.10">
    <property type="entry name" value="YefM-like domain"/>
    <property type="match status" value="1"/>
</dbReference>
<evidence type="ECO:0000313" key="4">
    <source>
        <dbReference type="Proteomes" id="UP000183810"/>
    </source>
</evidence>
<dbReference type="Proteomes" id="UP000183810">
    <property type="component" value="Chromosome"/>
</dbReference>
<organism evidence="3 4">
    <name type="scientific">Nocardia mangyaensis</name>
    <dbReference type="NCBI Taxonomy" id="2213200"/>
    <lineage>
        <taxon>Bacteria</taxon>
        <taxon>Bacillati</taxon>
        <taxon>Actinomycetota</taxon>
        <taxon>Actinomycetes</taxon>
        <taxon>Mycobacteriales</taxon>
        <taxon>Nocardiaceae</taxon>
        <taxon>Nocardia</taxon>
    </lineage>
</organism>
<keyword evidence="4" id="KW-1185">Reference proteome</keyword>
<reference evidence="3" key="1">
    <citation type="submission" date="2016-11" db="EMBL/GenBank/DDBJ databases">
        <authorList>
            <person name="Jaros S."/>
            <person name="Januszkiewicz K."/>
            <person name="Wedrychowicz H."/>
        </authorList>
    </citation>
    <scope>NUCLEOTIDE SEQUENCE [LARGE SCALE GENOMIC DNA]</scope>
    <source>
        <strain evidence="3">Y48</strain>
    </source>
</reference>
<dbReference type="KEGG" id="nsl:BOX37_24500"/>
<name>A0A1J0VX18_9NOCA</name>
<evidence type="ECO:0000313" key="3">
    <source>
        <dbReference type="EMBL" id="APE36561.1"/>
    </source>
</evidence>
<dbReference type="Pfam" id="PF02604">
    <property type="entry name" value="PhdYeFM_antitox"/>
    <property type="match status" value="1"/>
</dbReference>
<dbReference type="SUPFAM" id="SSF143120">
    <property type="entry name" value="YefM-like"/>
    <property type="match status" value="1"/>
</dbReference>
<proteinExistence type="inferred from homology"/>